<feature type="transmembrane region" description="Helical" evidence="4">
    <location>
        <begin position="284"/>
        <end position="306"/>
    </location>
</feature>
<reference evidence="6 7" key="1">
    <citation type="submission" date="2012-02" db="EMBL/GenBank/DDBJ databases">
        <title>Improved High-Quality Draft sequence of Microvirga sp. WSM3557.</title>
        <authorList>
            <consortium name="US DOE Joint Genome Institute"/>
            <person name="Lucas S."/>
            <person name="Han J."/>
            <person name="Lapidus A."/>
            <person name="Cheng J.-F."/>
            <person name="Goodwin L."/>
            <person name="Pitluck S."/>
            <person name="Peters L."/>
            <person name="Zhang X."/>
            <person name="Detter J.C."/>
            <person name="Han C."/>
            <person name="Tapia R."/>
            <person name="Land M."/>
            <person name="Hauser L."/>
            <person name="Kyrpides N."/>
            <person name="Ivanova N."/>
            <person name="Pagani I."/>
            <person name="Brau L."/>
            <person name="Yates R."/>
            <person name="O'Hara G."/>
            <person name="Rui T."/>
            <person name="Howieson J."/>
            <person name="Reeve W."/>
            <person name="Woyke T."/>
        </authorList>
    </citation>
    <scope>NUCLEOTIDE SEQUENCE [LARGE SCALE GENOMIC DNA]</scope>
    <source>
        <strain evidence="6 7">WSM3557</strain>
    </source>
</reference>
<keyword evidence="1 4" id="KW-0812">Transmembrane</keyword>
<dbReference type="Proteomes" id="UP000003947">
    <property type="component" value="Unassembled WGS sequence"/>
</dbReference>
<name>I4YTJ5_9HYPH</name>
<feature type="transmembrane region" description="Helical" evidence="4">
    <location>
        <begin position="106"/>
        <end position="125"/>
    </location>
</feature>
<keyword evidence="3 4" id="KW-0472">Membrane</keyword>
<feature type="transmembrane region" description="Helical" evidence="4">
    <location>
        <begin position="376"/>
        <end position="396"/>
    </location>
</feature>
<feature type="transmembrane region" description="Helical" evidence="4">
    <location>
        <begin position="79"/>
        <end position="99"/>
    </location>
</feature>
<dbReference type="EMBL" id="JH660645">
    <property type="protein sequence ID" value="EIM27287.1"/>
    <property type="molecule type" value="Genomic_DNA"/>
</dbReference>
<dbReference type="PANTHER" id="PTHR11360">
    <property type="entry name" value="MONOCARBOXYLATE TRANSPORTER"/>
    <property type="match status" value="1"/>
</dbReference>
<feature type="transmembrane region" description="Helical" evidence="4">
    <location>
        <begin position="318"/>
        <end position="335"/>
    </location>
</feature>
<evidence type="ECO:0000313" key="6">
    <source>
        <dbReference type="EMBL" id="EIM27287.1"/>
    </source>
</evidence>
<feature type="transmembrane region" description="Helical" evidence="4">
    <location>
        <begin position="38"/>
        <end position="59"/>
    </location>
</feature>
<sequence length="436" mass="45998">MPVHFVLDIVKQDCKIAGSSSLSRLGPMKFHELVREHWRIIGFGFALTFLSSFGQTFFISLSGPDIRETFGLTHGAFGSIYSAATLSSGLLMIWAGSVIDRVDIRLYATTAMLGLTVAAVGLSLAPNLILLGLSLFALRLFGQGMLSHAGVMSTARLHEGVRGRALGVAALGFPAGEATLPAIAIALIAFFGWTGAWRIVALVIVAALCLGWLLGALLKRRDADLGGAARKTPLNDAGPRWADILRDWRFLALIPTMIGYPAIMTAYFFHQRFIADVKGWSLELLASSITLFALVSVAVAMSAGSFVDRFGAVRLSHFYLAGMTAASLTLAMFDAPYLPLVFFGLIGLTSGCTNVVIAAVLAELFGTTHLGKIRALAGAIMVVASAATPGAIGLLFDAGVSLESICLGFAAYMIAAAAVTFVLPDPRAARLQPSEG</sequence>
<keyword evidence="2 4" id="KW-1133">Transmembrane helix</keyword>
<accession>I4YTJ5</accession>
<evidence type="ECO:0000313" key="7">
    <source>
        <dbReference type="Proteomes" id="UP000003947"/>
    </source>
</evidence>
<dbReference type="eggNOG" id="COG2271">
    <property type="taxonomic scope" value="Bacteria"/>
</dbReference>
<gene>
    <name evidence="6" type="ORF">MicloDRAFT_00038460</name>
</gene>
<dbReference type="InterPro" id="IPR011701">
    <property type="entry name" value="MFS"/>
</dbReference>
<evidence type="ECO:0000256" key="2">
    <source>
        <dbReference type="ARBA" id="ARBA00022989"/>
    </source>
</evidence>
<dbReference type="InterPro" id="IPR020846">
    <property type="entry name" value="MFS_dom"/>
</dbReference>
<evidence type="ECO:0000256" key="1">
    <source>
        <dbReference type="ARBA" id="ARBA00022692"/>
    </source>
</evidence>
<dbReference type="PANTHER" id="PTHR11360:SF308">
    <property type="entry name" value="BLL3089 PROTEIN"/>
    <property type="match status" value="1"/>
</dbReference>
<evidence type="ECO:0000259" key="5">
    <source>
        <dbReference type="PROSITE" id="PS50850"/>
    </source>
</evidence>
<dbReference type="Gene3D" id="1.20.1250.20">
    <property type="entry name" value="MFS general substrate transporter like domains"/>
    <property type="match status" value="2"/>
</dbReference>
<evidence type="ECO:0000256" key="4">
    <source>
        <dbReference type="SAM" id="Phobius"/>
    </source>
</evidence>
<feature type="transmembrane region" description="Helical" evidence="4">
    <location>
        <begin position="199"/>
        <end position="218"/>
    </location>
</feature>
<dbReference type="STRING" id="864069.MicloDRAFT_00038460"/>
<feature type="domain" description="Major facilitator superfamily (MFS) profile" evidence="5">
    <location>
        <begin position="40"/>
        <end position="428"/>
    </location>
</feature>
<dbReference type="PROSITE" id="PS50850">
    <property type="entry name" value="MFS"/>
    <property type="match status" value="1"/>
</dbReference>
<feature type="transmembrane region" description="Helical" evidence="4">
    <location>
        <begin position="131"/>
        <end position="153"/>
    </location>
</feature>
<dbReference type="SUPFAM" id="SSF103473">
    <property type="entry name" value="MFS general substrate transporter"/>
    <property type="match status" value="1"/>
</dbReference>
<feature type="transmembrane region" description="Helical" evidence="4">
    <location>
        <begin position="165"/>
        <end position="193"/>
    </location>
</feature>
<protein>
    <submittedName>
        <fullName evidence="6">Nitrate/nitrite transporter</fullName>
    </submittedName>
</protein>
<feature type="transmembrane region" description="Helical" evidence="4">
    <location>
        <begin position="341"/>
        <end position="364"/>
    </location>
</feature>
<feature type="transmembrane region" description="Helical" evidence="4">
    <location>
        <begin position="402"/>
        <end position="423"/>
    </location>
</feature>
<dbReference type="Pfam" id="PF07690">
    <property type="entry name" value="MFS_1"/>
    <property type="match status" value="1"/>
</dbReference>
<feature type="transmembrane region" description="Helical" evidence="4">
    <location>
        <begin position="250"/>
        <end position="269"/>
    </location>
</feature>
<dbReference type="GO" id="GO:0022857">
    <property type="term" value="F:transmembrane transporter activity"/>
    <property type="evidence" value="ECO:0007669"/>
    <property type="project" value="InterPro"/>
</dbReference>
<dbReference type="AlphaFoldDB" id="I4YTJ5"/>
<dbReference type="HOGENOM" id="CLU_001265_59_9_5"/>
<dbReference type="InterPro" id="IPR050327">
    <property type="entry name" value="Proton-linked_MCT"/>
</dbReference>
<organism evidence="6 7">
    <name type="scientific">Microvirga lotononidis</name>
    <dbReference type="NCBI Taxonomy" id="864069"/>
    <lineage>
        <taxon>Bacteria</taxon>
        <taxon>Pseudomonadati</taxon>
        <taxon>Pseudomonadota</taxon>
        <taxon>Alphaproteobacteria</taxon>
        <taxon>Hyphomicrobiales</taxon>
        <taxon>Methylobacteriaceae</taxon>
        <taxon>Microvirga</taxon>
    </lineage>
</organism>
<proteinExistence type="predicted"/>
<keyword evidence="7" id="KW-1185">Reference proteome</keyword>
<dbReference type="InterPro" id="IPR036259">
    <property type="entry name" value="MFS_trans_sf"/>
</dbReference>
<evidence type="ECO:0000256" key="3">
    <source>
        <dbReference type="ARBA" id="ARBA00023136"/>
    </source>
</evidence>
<dbReference type="PATRIC" id="fig|864069.3.peg.4178"/>